<evidence type="ECO:0000256" key="7">
    <source>
        <dbReference type="ARBA" id="ARBA00047919"/>
    </source>
</evidence>
<comment type="similarity">
    <text evidence="1">Belongs to the protein kinase superfamily. STE Ser/Thr protein kinase family. MAP kinase kinase kinase subfamily.</text>
</comment>
<dbReference type="SUPFAM" id="SSF56112">
    <property type="entry name" value="Protein kinase-like (PK-like)"/>
    <property type="match status" value="1"/>
</dbReference>
<dbReference type="FunFam" id="1.10.510.10:FF:000182">
    <property type="entry name" value="MAP kinase kinase kinase mkh1"/>
    <property type="match status" value="1"/>
</dbReference>
<dbReference type="PROSITE" id="PS50011">
    <property type="entry name" value="PROTEIN_KINASE_DOM"/>
    <property type="match status" value="1"/>
</dbReference>
<feature type="compositionally biased region" description="Basic and acidic residues" evidence="10">
    <location>
        <begin position="1162"/>
        <end position="1175"/>
    </location>
</feature>
<feature type="region of interest" description="Disordered" evidence="10">
    <location>
        <begin position="1067"/>
        <end position="1192"/>
    </location>
</feature>
<dbReference type="InterPro" id="IPR011009">
    <property type="entry name" value="Kinase-like_dom_sf"/>
</dbReference>
<feature type="compositionally biased region" description="Polar residues" evidence="10">
    <location>
        <begin position="1076"/>
        <end position="1099"/>
    </location>
</feature>
<comment type="catalytic activity">
    <reaction evidence="7">
        <text>L-threonyl-[protein] + ATP = O-phospho-L-threonyl-[protein] + ADP + H(+)</text>
        <dbReference type="Rhea" id="RHEA:46608"/>
        <dbReference type="Rhea" id="RHEA-COMP:11060"/>
        <dbReference type="Rhea" id="RHEA-COMP:11605"/>
        <dbReference type="ChEBI" id="CHEBI:15378"/>
        <dbReference type="ChEBI" id="CHEBI:30013"/>
        <dbReference type="ChEBI" id="CHEBI:30616"/>
        <dbReference type="ChEBI" id="CHEBI:61977"/>
        <dbReference type="ChEBI" id="CHEBI:456216"/>
        <dbReference type="EC" id="2.7.11.24"/>
    </reaction>
    <physiologicalReaction direction="left-to-right" evidence="7">
        <dbReference type="Rhea" id="RHEA:46609"/>
    </physiologicalReaction>
</comment>
<evidence type="ECO:0000256" key="4">
    <source>
        <dbReference type="ARBA" id="ARBA00022741"/>
    </source>
</evidence>
<dbReference type="InterPro" id="IPR050538">
    <property type="entry name" value="MAP_kinase_kinase_kinase"/>
</dbReference>
<dbReference type="PROSITE" id="PS00108">
    <property type="entry name" value="PROTEIN_KINASE_ST"/>
    <property type="match status" value="1"/>
</dbReference>
<dbReference type="InterPro" id="IPR000719">
    <property type="entry name" value="Prot_kinase_dom"/>
</dbReference>
<evidence type="ECO:0000256" key="10">
    <source>
        <dbReference type="SAM" id="MobiDB-lite"/>
    </source>
</evidence>
<evidence type="ECO:0000256" key="3">
    <source>
        <dbReference type="ARBA" id="ARBA00022679"/>
    </source>
</evidence>
<feature type="compositionally biased region" description="Polar residues" evidence="10">
    <location>
        <begin position="1176"/>
        <end position="1192"/>
    </location>
</feature>
<feature type="compositionally biased region" description="Polar residues" evidence="10">
    <location>
        <begin position="912"/>
        <end position="926"/>
    </location>
</feature>
<feature type="domain" description="Protein kinase" evidence="11">
    <location>
        <begin position="1235"/>
        <end position="1504"/>
    </location>
</feature>
<feature type="region of interest" description="Disordered" evidence="10">
    <location>
        <begin position="852"/>
        <end position="1030"/>
    </location>
</feature>
<keyword evidence="3" id="KW-0808">Transferase</keyword>
<accession>A0A9W8QMA3</accession>
<feature type="region of interest" description="Disordered" evidence="10">
    <location>
        <begin position="720"/>
        <end position="836"/>
    </location>
</feature>
<proteinExistence type="inferred from homology"/>
<keyword evidence="5" id="KW-0418">Kinase</keyword>
<sequence>MNGPQMGSIMNVPPPPPRYPAPPGTASGVMIPPPPGPPPGSALAQQQQQQQPTWHGNYGRMYDGRVGFNLPPPPPTPGQHQPYNPKIHAQMAARQQAMAMPPPPPPSDAMSATYIPSANSYGEGVGIPGFGGEDHLPSDSSQGLTMLDNGTATGLEDPSIRGQQYMFSSAQARGLSSGPGQAGAGIISPEMAEQWPLDTVLIWLAQNMFSREWQETFRALHLCGQQFLELGNPHGLRGNHSMMHQQVYPQLARECTHNGVPWNQPAEREEGKRMRRLIRSIVTGKPVEPSKSHGRQDSTNSGQSATIASAGTDPSDSPNTPLNPAGPGFAARRFSQTRATTMPTLNTGTMSSSESGHRLALKMSESDTGRPGNSVMKNTISEGALYRGTAQRSDSPTAGASPVAQKMFTSAPMTASPNSGKFGHRSRHSTDSVSSNAAIYGSGIPADAANMFSRGMNIGDIVGSRTLDGRSSQSPNESGDRSAGTESGTAKDSKSFLSFMHRKKKQRDESAIPSPDEGDYPHSPNGAAKPTSLGIRESHTSDMKLDHGSTTKPARVFVLATFDSWNFRMCDITPAESASDIKRAICLSLGINDSGNARLFATELGHFEHKEELRDEQIVSYKESQPKQATTMKFFVDLNGSNNNTTGTGGGLLSPNHLPPGMDEEAYAKLNGSRQRSISSPPTSRSNTISENRMDEKTLAQEASEYRAEMERKQREYLEKRKQANKKGSTPNTPELGTGFGIIGRNVDFDQPRDSPFEDRKPSEHLFPQRKPPAPPSDPSATLLKANSLKKPGHGKRSSAVGSDGFPSPRRLVHANTDGLDGFKSRQASGQPLDASEGIGGALAGIGRRMGAVGQSGANAPRSVSSMASLRSGTSAGGLQRSGMPPPSSSELSPSTLLPKRFDFDTAPENAQLRSNNNSRKSSEVSFATPATTKRPTPANDDSDDSDDGLFQIPLAGRDKGKGKGKPGASSKRPSIIVNTQRPKSKVVSVSFQSPQTSTATESLDDGRSGASSRRTPTTPGSSNFDADDKVSRRKSFIEKDVWANRPPTDALLNNLDDFFPNLDLDEPVLEDSAGNPLTASPTVNESEATGHQRSLSNNSGGGEASNMPAAIPPSRQPSLYGEADTLGSDESTLKASDRPMSSHGGGSRSLKRSGGLGRMKSIREVARGAHEANKRFTSMSQSGGNNTNSNLMRRKSTKMFNANIVQIRPDQRGSVAMPDSGQETGLKRQTTFRWFKGQLIGKGTYGRVYLGMNATTGEFLAVKEVEVNAKAAGGDKNKMREMVAALDQEIDTMQHLDHINIVQYLGCERKETSISIFLEYISGGSIGSCLRKHGRFEESVVSSLTRQTLSGLAYLHREGILHRDLKADNILLDLDGTCKISDFGISKKTDNIYGNDKTNNMQGSVFWMAPEVIRSQGEGYSAKVDIWSLGCVVLEMFAGRRPWSKEEAVGAIYKIANGERPPIPEDVEELVPPLAVAFMADCFQVNPGERPTAEILLAQHPFCELDQSYNFYDTELYFKIKDSYKS</sequence>
<dbReference type="Pfam" id="PF00069">
    <property type="entry name" value="Pkinase"/>
    <property type="match status" value="1"/>
</dbReference>
<feature type="region of interest" description="Disordered" evidence="10">
    <location>
        <begin position="411"/>
        <end position="434"/>
    </location>
</feature>
<dbReference type="KEGG" id="amus:LMH87_005658"/>
<dbReference type="FunFam" id="3.30.200.20:FF:000387">
    <property type="entry name" value="Serine/threonine-protein kinase STE11"/>
    <property type="match status" value="1"/>
</dbReference>
<evidence type="ECO:0000256" key="5">
    <source>
        <dbReference type="ARBA" id="ARBA00022777"/>
    </source>
</evidence>
<evidence type="ECO:0000256" key="1">
    <source>
        <dbReference type="ARBA" id="ARBA00006529"/>
    </source>
</evidence>
<gene>
    <name evidence="12" type="ORF">LMH87_005658</name>
</gene>
<reference evidence="12" key="1">
    <citation type="journal article" date="2023" name="Access Microbiol">
        <title>De-novo genome assembly for Akanthomyces muscarius, a biocontrol agent of insect agricultural pests.</title>
        <authorList>
            <person name="Erdos Z."/>
            <person name="Studholme D.J."/>
            <person name="Raymond B."/>
            <person name="Sharma M."/>
        </authorList>
    </citation>
    <scope>NUCLEOTIDE SEQUENCE</scope>
    <source>
        <strain evidence="12">Ve6</strain>
    </source>
</reference>
<dbReference type="PROSITE" id="PS00107">
    <property type="entry name" value="PROTEIN_KINASE_ATP"/>
    <property type="match status" value="1"/>
</dbReference>
<protein>
    <recommendedName>
        <fullName evidence="2">mitogen-activated protein kinase</fullName>
        <ecNumber evidence="2">2.7.11.24</ecNumber>
    </recommendedName>
</protein>
<dbReference type="GO" id="GO:0005524">
    <property type="term" value="F:ATP binding"/>
    <property type="evidence" value="ECO:0007669"/>
    <property type="project" value="UniProtKB-UniRule"/>
</dbReference>
<feature type="compositionally biased region" description="Basic and acidic residues" evidence="10">
    <location>
        <begin position="747"/>
        <end position="764"/>
    </location>
</feature>
<dbReference type="GO" id="GO:0004709">
    <property type="term" value="F:MAP kinase kinase kinase activity"/>
    <property type="evidence" value="ECO:0007669"/>
    <property type="project" value="UniProtKB-ARBA"/>
</dbReference>
<keyword evidence="4 9" id="KW-0547">Nucleotide-binding</keyword>
<comment type="catalytic activity">
    <reaction evidence="8">
        <text>L-seryl-[protein] + ATP = O-phospho-L-seryl-[protein] + ADP + H(+)</text>
        <dbReference type="Rhea" id="RHEA:17989"/>
        <dbReference type="Rhea" id="RHEA-COMP:9863"/>
        <dbReference type="Rhea" id="RHEA-COMP:11604"/>
        <dbReference type="ChEBI" id="CHEBI:15378"/>
        <dbReference type="ChEBI" id="CHEBI:29999"/>
        <dbReference type="ChEBI" id="CHEBI:30616"/>
        <dbReference type="ChEBI" id="CHEBI:83421"/>
        <dbReference type="ChEBI" id="CHEBI:456216"/>
        <dbReference type="EC" id="2.7.11.24"/>
    </reaction>
    <physiologicalReaction direction="left-to-right" evidence="8">
        <dbReference type="Rhea" id="RHEA:17990"/>
    </physiologicalReaction>
</comment>
<feature type="compositionally biased region" description="Low complexity" evidence="10">
    <location>
        <begin position="41"/>
        <end position="52"/>
    </location>
</feature>
<dbReference type="RefSeq" id="XP_056058880.1">
    <property type="nucleotide sequence ID" value="XM_056203418.1"/>
</dbReference>
<feature type="compositionally biased region" description="Polar residues" evidence="10">
    <location>
        <begin position="726"/>
        <end position="735"/>
    </location>
</feature>
<dbReference type="InterPro" id="IPR008271">
    <property type="entry name" value="Ser/Thr_kinase_AS"/>
</dbReference>
<feature type="region of interest" description="Disordered" evidence="10">
    <location>
        <begin position="645"/>
        <end position="664"/>
    </location>
</feature>
<evidence type="ECO:0000259" key="11">
    <source>
        <dbReference type="PROSITE" id="PS50011"/>
    </source>
</evidence>
<feature type="binding site" evidence="9">
    <location>
        <position position="1264"/>
    </location>
    <ligand>
        <name>ATP</name>
        <dbReference type="ChEBI" id="CHEBI:30616"/>
    </ligand>
</feature>
<feature type="region of interest" description="Disordered" evidence="10">
    <location>
        <begin position="670"/>
        <end position="698"/>
    </location>
</feature>
<evidence type="ECO:0000256" key="2">
    <source>
        <dbReference type="ARBA" id="ARBA00012411"/>
    </source>
</evidence>
<keyword evidence="6 9" id="KW-0067">ATP-binding</keyword>
<feature type="compositionally biased region" description="Polar residues" evidence="10">
    <location>
        <begin position="297"/>
        <end position="322"/>
    </location>
</feature>
<organism evidence="12 13">
    <name type="scientific">Akanthomyces muscarius</name>
    <name type="common">Entomopathogenic fungus</name>
    <name type="synonym">Lecanicillium muscarium</name>
    <dbReference type="NCBI Taxonomy" id="2231603"/>
    <lineage>
        <taxon>Eukaryota</taxon>
        <taxon>Fungi</taxon>
        <taxon>Dikarya</taxon>
        <taxon>Ascomycota</taxon>
        <taxon>Pezizomycotina</taxon>
        <taxon>Sordariomycetes</taxon>
        <taxon>Hypocreomycetidae</taxon>
        <taxon>Hypocreales</taxon>
        <taxon>Cordycipitaceae</taxon>
        <taxon>Akanthomyces</taxon>
    </lineage>
</organism>
<evidence type="ECO:0000256" key="9">
    <source>
        <dbReference type="PROSITE-ProRule" id="PRU10141"/>
    </source>
</evidence>
<comment type="caution">
    <text evidence="12">The sequence shown here is derived from an EMBL/GenBank/DDBJ whole genome shotgun (WGS) entry which is preliminary data.</text>
</comment>
<feature type="compositionally biased region" description="Polar residues" evidence="10">
    <location>
        <begin position="334"/>
        <end position="354"/>
    </location>
</feature>
<dbReference type="PANTHER" id="PTHR48016:SF48">
    <property type="entry name" value="SERINE_THREONINE-PROTEIN KINASE BCK1_SLK1_SSP31"/>
    <property type="match status" value="1"/>
</dbReference>
<feature type="compositionally biased region" description="Polar residues" evidence="10">
    <location>
        <begin position="977"/>
        <end position="1002"/>
    </location>
</feature>
<feature type="region of interest" description="Disordered" evidence="10">
    <location>
        <begin position="463"/>
        <end position="533"/>
    </location>
</feature>
<dbReference type="EC" id="2.7.11.24" evidence="2"/>
<keyword evidence="13" id="KW-1185">Reference proteome</keyword>
<name>A0A9W8QMA3_AKAMU</name>
<evidence type="ECO:0000313" key="12">
    <source>
        <dbReference type="EMBL" id="KAJ4163965.1"/>
    </source>
</evidence>
<dbReference type="GO" id="GO:0000196">
    <property type="term" value="P:cell integrity MAPK cascade"/>
    <property type="evidence" value="ECO:0007669"/>
    <property type="project" value="UniProtKB-ARBA"/>
</dbReference>
<dbReference type="Gene3D" id="1.10.510.10">
    <property type="entry name" value="Transferase(Phosphotransferase) domain 1"/>
    <property type="match status" value="1"/>
</dbReference>
<feature type="region of interest" description="Disordered" evidence="10">
    <location>
        <begin position="1"/>
        <end position="58"/>
    </location>
</feature>
<dbReference type="InterPro" id="IPR017441">
    <property type="entry name" value="Protein_kinase_ATP_BS"/>
</dbReference>
<feature type="compositionally biased region" description="Pro residues" evidence="10">
    <location>
        <begin position="12"/>
        <end position="23"/>
    </location>
</feature>
<feature type="compositionally biased region" description="Low complexity" evidence="10">
    <location>
        <begin position="928"/>
        <end position="939"/>
    </location>
</feature>
<feature type="compositionally biased region" description="Polar residues" evidence="10">
    <location>
        <begin position="672"/>
        <end position="691"/>
    </location>
</feature>
<evidence type="ECO:0000313" key="13">
    <source>
        <dbReference type="Proteomes" id="UP001144673"/>
    </source>
</evidence>
<dbReference type="GeneID" id="80892817"/>
<feature type="compositionally biased region" description="Low complexity" evidence="10">
    <location>
        <begin position="889"/>
        <end position="899"/>
    </location>
</feature>
<dbReference type="PANTHER" id="PTHR48016">
    <property type="entry name" value="MAP KINASE KINASE KINASE SSK2-RELATED-RELATED"/>
    <property type="match status" value="1"/>
</dbReference>
<evidence type="ECO:0000256" key="6">
    <source>
        <dbReference type="ARBA" id="ARBA00022840"/>
    </source>
</evidence>
<feature type="compositionally biased region" description="Polar residues" evidence="10">
    <location>
        <begin position="856"/>
        <end position="874"/>
    </location>
</feature>
<feature type="compositionally biased region" description="Low complexity" evidence="10">
    <location>
        <begin position="1012"/>
        <end position="1023"/>
    </location>
</feature>
<dbReference type="EMBL" id="JAJHUN010000001">
    <property type="protein sequence ID" value="KAJ4163965.1"/>
    <property type="molecule type" value="Genomic_DNA"/>
</dbReference>
<evidence type="ECO:0000256" key="8">
    <source>
        <dbReference type="ARBA" id="ARBA00048130"/>
    </source>
</evidence>
<feature type="region of interest" description="Disordered" evidence="10">
    <location>
        <begin position="281"/>
        <end position="377"/>
    </location>
</feature>
<dbReference type="SMART" id="SM00220">
    <property type="entry name" value="S_TKc"/>
    <property type="match status" value="1"/>
</dbReference>
<dbReference type="Proteomes" id="UP001144673">
    <property type="component" value="Chromosome 1"/>
</dbReference>
<dbReference type="GO" id="GO:0004707">
    <property type="term" value="F:MAP kinase activity"/>
    <property type="evidence" value="ECO:0007669"/>
    <property type="project" value="UniProtKB-EC"/>
</dbReference>
<feature type="compositionally biased region" description="Pro residues" evidence="10">
    <location>
        <begin position="31"/>
        <end position="40"/>
    </location>
</feature>